<name>A0AAE0LWU0_9PEZI</name>
<dbReference type="GO" id="GO:0015031">
    <property type="term" value="P:protein transport"/>
    <property type="evidence" value="ECO:0007669"/>
    <property type="project" value="UniProtKB-KW"/>
</dbReference>
<dbReference type="InterPro" id="IPR007135">
    <property type="entry name" value="Atg3/Atg10"/>
</dbReference>
<evidence type="ECO:0000256" key="1">
    <source>
        <dbReference type="ARBA" id="ARBA00022786"/>
    </source>
</evidence>
<keyword evidence="2" id="KW-0653">Protein transport</keyword>
<keyword evidence="1" id="KW-0833">Ubl conjugation pathway</keyword>
<organism evidence="4 5">
    <name type="scientific">Chaetomium fimeti</name>
    <dbReference type="NCBI Taxonomy" id="1854472"/>
    <lineage>
        <taxon>Eukaryota</taxon>
        <taxon>Fungi</taxon>
        <taxon>Dikarya</taxon>
        <taxon>Ascomycota</taxon>
        <taxon>Pezizomycotina</taxon>
        <taxon>Sordariomycetes</taxon>
        <taxon>Sordariomycetidae</taxon>
        <taxon>Sordariales</taxon>
        <taxon>Chaetomiaceae</taxon>
        <taxon>Chaetomium</taxon>
    </lineage>
</organism>
<dbReference type="GeneID" id="87844001"/>
<keyword evidence="2" id="KW-0813">Transport</keyword>
<evidence type="ECO:0000256" key="2">
    <source>
        <dbReference type="ARBA" id="ARBA00022927"/>
    </source>
</evidence>
<sequence length="200" mass="22864">MQKDHGYVFYPYLADQEFVEVCHHFDRRYRQAKLGETRRRWKVDVLSAVDAQTIFAYGPERYTWLQITRPLEKPDDGDLSSCLDGFSFNEPQASQEMDVEADSEMLSMEEADQAVITRSSPPNGSEAGQYGYVRYEAHLHPTFRTPCLWFSLYGLPADEDPFSIDTVFRRLVPDEFKAGLRTSIGTVDGISLAILFDGLD</sequence>
<evidence type="ECO:0000256" key="3">
    <source>
        <dbReference type="ARBA" id="ARBA00023006"/>
    </source>
</evidence>
<reference evidence="4" key="2">
    <citation type="submission" date="2023-06" db="EMBL/GenBank/DDBJ databases">
        <authorList>
            <consortium name="Lawrence Berkeley National Laboratory"/>
            <person name="Haridas S."/>
            <person name="Hensen N."/>
            <person name="Bonometti L."/>
            <person name="Westerberg I."/>
            <person name="Brannstrom I.O."/>
            <person name="Guillou S."/>
            <person name="Cros-Aarteil S."/>
            <person name="Calhoun S."/>
            <person name="Kuo A."/>
            <person name="Mondo S."/>
            <person name="Pangilinan J."/>
            <person name="Riley R."/>
            <person name="Labutti K."/>
            <person name="Andreopoulos B."/>
            <person name="Lipzen A."/>
            <person name="Chen C."/>
            <person name="Yanf M."/>
            <person name="Daum C."/>
            <person name="Ng V."/>
            <person name="Clum A."/>
            <person name="Steindorff A."/>
            <person name="Ohm R."/>
            <person name="Martin F."/>
            <person name="Silar P."/>
            <person name="Natvig D."/>
            <person name="Lalanne C."/>
            <person name="Gautier V."/>
            <person name="Ament-Velasquez S.L."/>
            <person name="Kruys A."/>
            <person name="Hutchinson M.I."/>
            <person name="Powell A.J."/>
            <person name="Barry K."/>
            <person name="Miller A.N."/>
            <person name="Grigoriev I.V."/>
            <person name="Debuchy R."/>
            <person name="Gladieux P."/>
            <person name="Thoren M.H."/>
            <person name="Johannesson H."/>
        </authorList>
    </citation>
    <scope>NUCLEOTIDE SEQUENCE</scope>
    <source>
        <strain evidence="4">CBS 168.71</strain>
    </source>
</reference>
<evidence type="ECO:0000313" key="5">
    <source>
        <dbReference type="Proteomes" id="UP001278766"/>
    </source>
</evidence>
<dbReference type="GO" id="GO:0006914">
    <property type="term" value="P:autophagy"/>
    <property type="evidence" value="ECO:0007669"/>
    <property type="project" value="UniProtKB-KW"/>
</dbReference>
<comment type="caution">
    <text evidence="4">The sequence shown here is derived from an EMBL/GenBank/DDBJ whole genome shotgun (WGS) entry which is preliminary data.</text>
</comment>
<reference evidence="4" key="1">
    <citation type="journal article" date="2023" name="Mol. Phylogenet. Evol.">
        <title>Genome-scale phylogeny and comparative genomics of the fungal order Sordariales.</title>
        <authorList>
            <person name="Hensen N."/>
            <person name="Bonometti L."/>
            <person name="Westerberg I."/>
            <person name="Brannstrom I.O."/>
            <person name="Guillou S."/>
            <person name="Cros-Aarteil S."/>
            <person name="Calhoun S."/>
            <person name="Haridas S."/>
            <person name="Kuo A."/>
            <person name="Mondo S."/>
            <person name="Pangilinan J."/>
            <person name="Riley R."/>
            <person name="LaButti K."/>
            <person name="Andreopoulos B."/>
            <person name="Lipzen A."/>
            <person name="Chen C."/>
            <person name="Yan M."/>
            <person name="Daum C."/>
            <person name="Ng V."/>
            <person name="Clum A."/>
            <person name="Steindorff A."/>
            <person name="Ohm R.A."/>
            <person name="Martin F."/>
            <person name="Silar P."/>
            <person name="Natvig D.O."/>
            <person name="Lalanne C."/>
            <person name="Gautier V."/>
            <person name="Ament-Velasquez S.L."/>
            <person name="Kruys A."/>
            <person name="Hutchinson M.I."/>
            <person name="Powell A.J."/>
            <person name="Barry K."/>
            <person name="Miller A.N."/>
            <person name="Grigoriev I.V."/>
            <person name="Debuchy R."/>
            <person name="Gladieux P."/>
            <person name="Hiltunen Thoren M."/>
            <person name="Johannesson H."/>
        </authorList>
    </citation>
    <scope>NUCLEOTIDE SEQUENCE</scope>
    <source>
        <strain evidence="4">CBS 168.71</strain>
    </source>
</reference>
<dbReference type="RefSeq" id="XP_062663864.1">
    <property type="nucleotide sequence ID" value="XM_062807053.1"/>
</dbReference>
<dbReference type="AlphaFoldDB" id="A0AAE0LWU0"/>
<keyword evidence="3" id="KW-0072">Autophagy</keyword>
<gene>
    <name evidence="4" type="ORF">B0H64DRAFT_448554</name>
</gene>
<keyword evidence="5" id="KW-1185">Reference proteome</keyword>
<dbReference type="Pfam" id="PF03987">
    <property type="entry name" value="Autophagy_act_C"/>
    <property type="match status" value="1"/>
</dbReference>
<proteinExistence type="predicted"/>
<evidence type="ECO:0000313" key="4">
    <source>
        <dbReference type="EMBL" id="KAK3300350.1"/>
    </source>
</evidence>
<dbReference type="Proteomes" id="UP001278766">
    <property type="component" value="Unassembled WGS sequence"/>
</dbReference>
<accession>A0AAE0LWU0</accession>
<dbReference type="EMBL" id="JAUEPN010000001">
    <property type="protein sequence ID" value="KAK3300350.1"/>
    <property type="molecule type" value="Genomic_DNA"/>
</dbReference>
<dbReference type="GO" id="GO:0019787">
    <property type="term" value="F:ubiquitin-like protein transferase activity"/>
    <property type="evidence" value="ECO:0007669"/>
    <property type="project" value="InterPro"/>
</dbReference>
<protein>
    <submittedName>
        <fullName evidence="4">Uncharacterized protein</fullName>
    </submittedName>
</protein>